<proteinExistence type="predicted"/>
<evidence type="ECO:0000313" key="1">
    <source>
        <dbReference type="EMBL" id="AFQ96356.1"/>
    </source>
</evidence>
<protein>
    <submittedName>
        <fullName evidence="1">Uncharacterized protein</fullName>
    </submittedName>
</protein>
<dbReference type="EMBL" id="JX094431">
    <property type="protein sequence ID" value="AFQ96356.1"/>
    <property type="molecule type" value="Genomic_DNA"/>
</dbReference>
<gene>
    <name evidence="1" type="primary">orf047</name>
</gene>
<dbReference type="KEGG" id="vg:15041805"/>
<dbReference type="OrthoDB" id="21677at10239"/>
<evidence type="ECO:0000313" key="2">
    <source>
        <dbReference type="Proteomes" id="UP000011865"/>
    </source>
</evidence>
<dbReference type="GeneID" id="15041805"/>
<organism evidence="1 2">
    <name type="scientific">Bacillus phage vB_BceM_Bc431v3</name>
    <dbReference type="NCBI Taxonomy" id="1195072"/>
    <lineage>
        <taxon>Viruses</taxon>
        <taxon>Duplodnaviria</taxon>
        <taxon>Heunggongvirae</taxon>
        <taxon>Uroviricota</taxon>
        <taxon>Caudoviricetes</taxon>
        <taxon>Herelleviridae</taxon>
        <taxon>Bastillevirinae</taxon>
        <taxon>Caeruleovirus</taxon>
        <taxon>Caeruleovirus Bc431</taxon>
    </lineage>
</organism>
<keyword evidence="2" id="KW-1185">Reference proteome</keyword>
<name>M4HNJ9_9CAUD</name>
<dbReference type="Proteomes" id="UP000011865">
    <property type="component" value="Segment"/>
</dbReference>
<sequence>MYSVRVYFMHPRKGLTVRYLTYDTYTMAMDSYYTLTGERESKTYPKSLYFNIATISHSALGELFNETSIECDLLSEYLDKTI</sequence>
<dbReference type="RefSeq" id="YP_007676946.1">
    <property type="nucleotide sequence ID" value="NC_020873.1"/>
</dbReference>
<accession>M4HNJ9</accession>
<reference evidence="1 2" key="1">
    <citation type="journal article" date="2013" name="Virol. J.">
        <title>Genome sequence and analysis of a broad-host range lytic bacteriophage that infects the Bacillus cereus group.</title>
        <authorList>
            <person name="El-Arabi T.F."/>
            <person name="Griffiths M.W."/>
            <person name="She Y.M."/>
            <person name="Villegas A."/>
            <person name="Lingohr E.J."/>
            <person name="Kropinski A.M."/>
        </authorList>
    </citation>
    <scope>NUCLEOTIDE SEQUENCE [LARGE SCALE GENOMIC DNA]</scope>
</reference>